<dbReference type="EMBL" id="AFCJ01000188">
    <property type="protein sequence ID" value="EHC45397.1"/>
    <property type="molecule type" value="Genomic_DNA"/>
</dbReference>
<name>G5LJF8_SALET</name>
<evidence type="ECO:0000313" key="2">
    <source>
        <dbReference type="EMBL" id="EHC45397.1"/>
    </source>
</evidence>
<dbReference type="Proteomes" id="UP000004642">
    <property type="component" value="Unassembled WGS sequence"/>
</dbReference>
<gene>
    <name evidence="2" type="ORF">LTSEALA_0432</name>
</gene>
<dbReference type="Pfam" id="PF22178">
    <property type="entry name" value="Gp5_trimer_C"/>
    <property type="match status" value="1"/>
</dbReference>
<evidence type="ECO:0000313" key="3">
    <source>
        <dbReference type="Proteomes" id="UP000004642"/>
    </source>
</evidence>
<comment type="caution">
    <text evidence="2">The sequence shown here is derived from an EMBL/GenBank/DDBJ whole genome shotgun (WGS) entry which is preliminary data.</text>
</comment>
<accession>G5LJF8</accession>
<sequence>MATCCVLTTDDKTGAEEVKFHAEKDLNTTVKNNETHTVMVDRTKTIIKNETNSIGEDRNTTVTKNDGLSVKLAQTINIGTTYRLDVGDQFTLRCGNAALVLHKDGSIEFCGKQLMLHTSDVMQLIGKGIDMNPDGGTAVTADDIAPLPTSE</sequence>
<dbReference type="InterPro" id="IPR054030">
    <property type="entry name" value="Gp5_Vgr_C"/>
</dbReference>
<organism evidence="2 3">
    <name type="scientific">Salmonella enterica subsp. enterica serovar Alachua str. R6-377</name>
    <dbReference type="NCBI Taxonomy" id="913241"/>
    <lineage>
        <taxon>Bacteria</taxon>
        <taxon>Pseudomonadati</taxon>
        <taxon>Pseudomonadota</taxon>
        <taxon>Gammaproteobacteria</taxon>
        <taxon>Enterobacterales</taxon>
        <taxon>Enterobacteriaceae</taxon>
        <taxon>Salmonella</taxon>
    </lineage>
</organism>
<proteinExistence type="predicted"/>
<dbReference type="AlphaFoldDB" id="G5LJF8"/>
<dbReference type="SUPFAM" id="SSF69349">
    <property type="entry name" value="Phage fibre proteins"/>
    <property type="match status" value="1"/>
</dbReference>
<feature type="domain" description="Gp5/Type VI secretion system Vgr C-terminal trimerisation" evidence="1">
    <location>
        <begin position="7"/>
        <end position="97"/>
    </location>
</feature>
<reference evidence="2 3" key="1">
    <citation type="journal article" date="2011" name="BMC Genomics">
        <title>Genome sequencing reveals diversification of virulence factor content and possible host adaptation in distinct subpopulations of Salmonella enterica.</title>
        <authorList>
            <person name="den Bakker H.C."/>
            <person name="Moreno Switt A.I."/>
            <person name="Govoni G."/>
            <person name="Cummings C.A."/>
            <person name="Ranieri M.L."/>
            <person name="Degoricija L."/>
            <person name="Hoelzer K."/>
            <person name="Rodriguez-Rivera L.D."/>
            <person name="Brown S."/>
            <person name="Bolchacova E."/>
            <person name="Furtado M.R."/>
            <person name="Wiedmann M."/>
        </authorList>
    </citation>
    <scope>NUCLEOTIDE SEQUENCE [LARGE SCALE GENOMIC DNA]</scope>
    <source>
        <strain evidence="2 3">R6-377</strain>
    </source>
</reference>
<protein>
    <submittedName>
        <fullName evidence="2">VgrG protein</fullName>
    </submittedName>
</protein>
<evidence type="ECO:0000259" key="1">
    <source>
        <dbReference type="Pfam" id="PF22178"/>
    </source>
</evidence>
<dbReference type="PATRIC" id="fig|913241.3.peg.335"/>